<name>A0A6S6SQ27_9GAMM</name>
<reference evidence="2" key="1">
    <citation type="submission" date="2020-01" db="EMBL/GenBank/DDBJ databases">
        <authorList>
            <person name="Meier V. D."/>
            <person name="Meier V D."/>
        </authorList>
    </citation>
    <scope>NUCLEOTIDE SEQUENCE</scope>
    <source>
        <strain evidence="2">HLG_WM_MAG_08</strain>
    </source>
</reference>
<dbReference type="GO" id="GO:0015628">
    <property type="term" value="P:protein secretion by the type II secretion system"/>
    <property type="evidence" value="ECO:0007669"/>
    <property type="project" value="InterPro"/>
</dbReference>
<dbReference type="NCBIfam" id="TIGR01709">
    <property type="entry name" value="typeII_sec_gspL"/>
    <property type="match status" value="1"/>
</dbReference>
<dbReference type="SUPFAM" id="SSF53067">
    <property type="entry name" value="Actin-like ATPase domain"/>
    <property type="match status" value="1"/>
</dbReference>
<dbReference type="Gene3D" id="3.30.420.380">
    <property type="match status" value="1"/>
</dbReference>
<dbReference type="GO" id="GO:0015627">
    <property type="term" value="C:type II protein secretion system complex"/>
    <property type="evidence" value="ECO:0007669"/>
    <property type="project" value="InterPro"/>
</dbReference>
<feature type="domain" description="GspL cytoplasmic actin-ATPase-like" evidence="1">
    <location>
        <begin position="37"/>
        <end position="207"/>
    </location>
</feature>
<proteinExistence type="predicted"/>
<evidence type="ECO:0000259" key="1">
    <source>
        <dbReference type="Pfam" id="PF05134"/>
    </source>
</evidence>
<accession>A0A6S6SQ27</accession>
<dbReference type="AlphaFoldDB" id="A0A6S6SQ27"/>
<feature type="non-terminal residue" evidence="2">
    <location>
        <position position="235"/>
    </location>
</feature>
<dbReference type="InterPro" id="IPR007812">
    <property type="entry name" value="T2SS_protein-GspL"/>
</dbReference>
<dbReference type="InterPro" id="IPR043129">
    <property type="entry name" value="ATPase_NBD"/>
</dbReference>
<gene>
    <name evidence="2" type="ORF">HELGO_WM36897</name>
</gene>
<evidence type="ECO:0000313" key="2">
    <source>
        <dbReference type="EMBL" id="CAA6810569.1"/>
    </source>
</evidence>
<dbReference type="Pfam" id="PF05134">
    <property type="entry name" value="T2SSL"/>
    <property type="match status" value="1"/>
</dbReference>
<organism evidence="2">
    <name type="scientific">uncultured Thiotrichaceae bacterium</name>
    <dbReference type="NCBI Taxonomy" id="298394"/>
    <lineage>
        <taxon>Bacteria</taxon>
        <taxon>Pseudomonadati</taxon>
        <taxon>Pseudomonadota</taxon>
        <taxon>Gammaproteobacteria</taxon>
        <taxon>Thiotrichales</taxon>
        <taxon>Thiotrichaceae</taxon>
        <taxon>environmental samples</taxon>
    </lineage>
</organism>
<dbReference type="CDD" id="cd24017">
    <property type="entry name" value="ASKHA_T2SSL_N"/>
    <property type="match status" value="1"/>
</dbReference>
<dbReference type="EMBL" id="CACVAV010000168">
    <property type="protein sequence ID" value="CAA6810569.1"/>
    <property type="molecule type" value="Genomic_DNA"/>
</dbReference>
<dbReference type="GO" id="GO:0009276">
    <property type="term" value="C:Gram-negative-bacterium-type cell wall"/>
    <property type="evidence" value="ECO:0007669"/>
    <property type="project" value="InterPro"/>
</dbReference>
<dbReference type="InterPro" id="IPR024230">
    <property type="entry name" value="GspL_cyto_dom"/>
</dbReference>
<sequence>MLIIHLQNPDDHEFSYVNLSGNKASGAWKRGNWGEVSRMAQRDDVILLIPTRDILLINTTLTTTNSRHLKQALPYALEENLVEDPALQHFVWQARKDAPNVLDVAVIARETLKNWMALLKKHRIKARAILPDVFALPIAEDEHAVPTFVQHSGQVLVRTGPMSGFSCSASAMPLIIDGLFPEKDTSKSIEGDAEVADENLREVWLSTDEPADWQQSLTVLREPQSDMLLSESIQQ</sequence>
<protein>
    <submittedName>
        <fullName evidence="2">Type II secretion system protein L</fullName>
    </submittedName>
</protein>